<proteinExistence type="predicted"/>
<evidence type="ECO:0000313" key="2">
    <source>
        <dbReference type="EMBL" id="CAG8842833.1"/>
    </source>
</evidence>
<keyword evidence="3" id="KW-1185">Reference proteome</keyword>
<feature type="non-terminal residue" evidence="2">
    <location>
        <position position="1"/>
    </location>
</feature>
<dbReference type="EMBL" id="CAJVQB010070373">
    <property type="protein sequence ID" value="CAG8842833.1"/>
    <property type="molecule type" value="Genomic_DNA"/>
</dbReference>
<name>A0ABN7WX08_GIGMA</name>
<comment type="caution">
    <text evidence="2">The sequence shown here is derived from an EMBL/GenBank/DDBJ whole genome shotgun (WGS) entry which is preliminary data.</text>
</comment>
<evidence type="ECO:0000313" key="3">
    <source>
        <dbReference type="Proteomes" id="UP000789901"/>
    </source>
</evidence>
<feature type="compositionally biased region" description="Basic and acidic residues" evidence="1">
    <location>
        <begin position="126"/>
        <end position="135"/>
    </location>
</feature>
<dbReference type="Proteomes" id="UP000789901">
    <property type="component" value="Unassembled WGS sequence"/>
</dbReference>
<feature type="region of interest" description="Disordered" evidence="1">
    <location>
        <begin position="1"/>
        <end position="20"/>
    </location>
</feature>
<feature type="compositionally biased region" description="Polar residues" evidence="1">
    <location>
        <begin position="116"/>
        <end position="125"/>
    </location>
</feature>
<reference evidence="2 3" key="1">
    <citation type="submission" date="2021-06" db="EMBL/GenBank/DDBJ databases">
        <authorList>
            <person name="Kallberg Y."/>
            <person name="Tangrot J."/>
            <person name="Rosling A."/>
        </authorList>
    </citation>
    <scope>NUCLEOTIDE SEQUENCE [LARGE SCALE GENOMIC DNA]</scope>
    <source>
        <strain evidence="2 3">120-4 pot B 10/14</strain>
    </source>
</reference>
<evidence type="ECO:0000256" key="1">
    <source>
        <dbReference type="SAM" id="MobiDB-lite"/>
    </source>
</evidence>
<feature type="region of interest" description="Disordered" evidence="1">
    <location>
        <begin position="107"/>
        <end position="145"/>
    </location>
</feature>
<sequence>KKRVCQVTGKSKVPDGAKTAGTNFAKNTRRPYRKETGVLPLELQRNHSAVTEGTVVEKETFCRRPKFPKLLGKQMREMELRRLQTFLQEVDAKFVGKSCSKLLWKRPKNHNKPFRTNHSAAQKGTESLRGRDPLKARGTGPVEGSNEAVRSDKIICVVETKQNLLGIGVAQNIMQCKSACNVNQPRQKTQYERGEFEYVYGITTTATEWYFLLYGMEGIYATTKTEFCVSLTEDNDPDTLHKEVKRVLEIVVEAACSGFRMLKSRSCSLTTSGHLAPPRICPSIINVSVREETDISFEELLVDKAARINNMMTNLDTKLGVLQDDIQVLRQQLLIGPYGINQISIVDPNLEDYQTNNFNVLSKS</sequence>
<organism evidence="2 3">
    <name type="scientific">Gigaspora margarita</name>
    <dbReference type="NCBI Taxonomy" id="4874"/>
    <lineage>
        <taxon>Eukaryota</taxon>
        <taxon>Fungi</taxon>
        <taxon>Fungi incertae sedis</taxon>
        <taxon>Mucoromycota</taxon>
        <taxon>Glomeromycotina</taxon>
        <taxon>Glomeromycetes</taxon>
        <taxon>Diversisporales</taxon>
        <taxon>Gigasporaceae</taxon>
        <taxon>Gigaspora</taxon>
    </lineage>
</organism>
<accession>A0ABN7WX08</accession>
<protein>
    <submittedName>
        <fullName evidence="2">13292_t:CDS:1</fullName>
    </submittedName>
</protein>
<gene>
    <name evidence="2" type="ORF">GMARGA_LOCUS36203</name>
</gene>